<gene>
    <name evidence="1" type="ORF">BJF91_10780</name>
</gene>
<keyword evidence="2" id="KW-1185">Reference proteome</keyword>
<evidence type="ECO:0000313" key="2">
    <source>
        <dbReference type="Proteomes" id="UP000185598"/>
    </source>
</evidence>
<name>A0A1Q8ZYU3_9HYPH</name>
<sequence length="98" mass="9901">MYVKLLVSVPEPEDVVTATFFVPAVPAGVTAVIRVAETTLKLVAACPPIVTAVAPVKAVPVMVIVVPPTVEPVGGVTAVTFGATGAEAVQVALNVRVL</sequence>
<evidence type="ECO:0000313" key="1">
    <source>
        <dbReference type="EMBL" id="OLP47167.1"/>
    </source>
</evidence>
<accession>A0A1Q8ZYU3</accession>
<comment type="caution">
    <text evidence="1">The sequence shown here is derived from an EMBL/GenBank/DDBJ whole genome shotgun (WGS) entry which is preliminary data.</text>
</comment>
<protein>
    <submittedName>
        <fullName evidence="1">Uncharacterized protein</fullName>
    </submittedName>
</protein>
<reference evidence="1 2" key="1">
    <citation type="submission" date="2016-09" db="EMBL/GenBank/DDBJ databases">
        <title>Rhizobium oryziradicis sp. nov., isolated from the root of rice.</title>
        <authorList>
            <person name="Zhao J."/>
            <person name="Zhang X."/>
        </authorList>
    </citation>
    <scope>NUCLEOTIDE SEQUENCE [LARGE SCALE GENOMIC DNA]</scope>
    <source>
        <strain evidence="1 2">14971</strain>
    </source>
</reference>
<dbReference type="EMBL" id="MKIN01000028">
    <property type="protein sequence ID" value="OLP47167.1"/>
    <property type="molecule type" value="Genomic_DNA"/>
</dbReference>
<organism evidence="1 2">
    <name type="scientific">Allorhizobium taibaishanense</name>
    <dbReference type="NCBI Taxonomy" id="887144"/>
    <lineage>
        <taxon>Bacteria</taxon>
        <taxon>Pseudomonadati</taxon>
        <taxon>Pseudomonadota</taxon>
        <taxon>Alphaproteobacteria</taxon>
        <taxon>Hyphomicrobiales</taxon>
        <taxon>Rhizobiaceae</taxon>
        <taxon>Rhizobium/Agrobacterium group</taxon>
        <taxon>Allorhizobium</taxon>
    </lineage>
</organism>
<dbReference type="AlphaFoldDB" id="A0A1Q8ZYU3"/>
<dbReference type="Proteomes" id="UP000185598">
    <property type="component" value="Unassembled WGS sequence"/>
</dbReference>
<proteinExistence type="predicted"/>